<dbReference type="Pfam" id="PF10065">
    <property type="entry name" value="DUF2303"/>
    <property type="match status" value="1"/>
</dbReference>
<evidence type="ECO:0000313" key="4">
    <source>
        <dbReference type="Proteomes" id="UP000315577"/>
    </source>
</evidence>
<accession>A0A4R3L4A6</accession>
<reference evidence="2 4" key="2">
    <citation type="submission" date="2019-07" db="EMBL/GenBank/DDBJ databases">
        <title>Tepidimonas ignava SPS-1037 draft genome.</title>
        <authorList>
            <person name="Da Costa M.S."/>
            <person name="Froufe H.J.C."/>
            <person name="Egas C."/>
            <person name="Albuquerque L."/>
        </authorList>
    </citation>
    <scope>NUCLEOTIDE SEQUENCE [LARGE SCALE GENOMIC DNA]</scope>
    <source>
        <strain evidence="2 4">SPS-1037</strain>
    </source>
</reference>
<name>A0A4R3L4A6_9BURK</name>
<comment type="caution">
    <text evidence="1">The sequence shown here is derived from an EMBL/GenBank/DDBJ whole genome shotgun (WGS) entry which is preliminary data.</text>
</comment>
<evidence type="ECO:0000313" key="3">
    <source>
        <dbReference type="Proteomes" id="UP000295536"/>
    </source>
</evidence>
<gene>
    <name evidence="1" type="ORF">EDC36_1271</name>
    <name evidence="2" type="ORF">Tigna_02604</name>
</gene>
<proteinExistence type="predicted"/>
<sequence>MFNKEAIEAMQYGSGIREASDAVRAAFAEAHVIGLPQHFVMHDLERFLPNRRRARGMMETSSIQDFADYVKRNAEAGSTVFVNGKSMMADAVLNLGTPEAPGHADNRARVKPDTTAAYAALRAIAQGQALEQTRVAEFMEDWAPHIICLKDDEDVPLKRAIGAVRNITIEGLRKVEASEHQLSASKSTFEAVTASSKDPMPTKIHFHCEPYHGFKNRLFVIRVGIRTSEKPAITLRIVNVELREEQMAQELADKVRAAVGDACPVLIGDYSCRQ</sequence>
<protein>
    <submittedName>
        <fullName evidence="1">Uncharacterized protein YfdQ (DUF2303 family)</fullName>
    </submittedName>
</protein>
<dbReference type="Proteomes" id="UP000315577">
    <property type="component" value="Unassembled WGS sequence"/>
</dbReference>
<dbReference type="RefSeq" id="WP_165902874.1">
    <property type="nucleotide sequence ID" value="NZ_SMAH01000027.1"/>
</dbReference>
<dbReference type="Proteomes" id="UP000295536">
    <property type="component" value="Unassembled WGS sequence"/>
</dbReference>
<dbReference type="InterPro" id="IPR019276">
    <property type="entry name" value="DUF2303"/>
</dbReference>
<organism evidence="1 3">
    <name type="scientific">Tepidimonas ignava</name>
    <dbReference type="NCBI Taxonomy" id="114249"/>
    <lineage>
        <taxon>Bacteria</taxon>
        <taxon>Pseudomonadati</taxon>
        <taxon>Pseudomonadota</taxon>
        <taxon>Betaproteobacteria</taxon>
        <taxon>Burkholderiales</taxon>
        <taxon>Tepidimonas</taxon>
    </lineage>
</organism>
<evidence type="ECO:0000313" key="1">
    <source>
        <dbReference type="EMBL" id="TCS93550.1"/>
    </source>
</evidence>
<keyword evidence="4" id="KW-1185">Reference proteome</keyword>
<dbReference type="AlphaFoldDB" id="A0A4R3L4A6"/>
<dbReference type="EMBL" id="SMAH01000027">
    <property type="protein sequence ID" value="TCS93550.1"/>
    <property type="molecule type" value="Genomic_DNA"/>
</dbReference>
<evidence type="ECO:0000313" key="2">
    <source>
        <dbReference type="EMBL" id="TSE18215.1"/>
    </source>
</evidence>
<dbReference type="EMBL" id="VJNC01000031">
    <property type="protein sequence ID" value="TSE18215.1"/>
    <property type="molecule type" value="Genomic_DNA"/>
</dbReference>
<reference evidence="1 3" key="1">
    <citation type="submission" date="2019-03" db="EMBL/GenBank/DDBJ databases">
        <title>Genomic Encyclopedia of Type Strains, Phase IV (KMG-IV): sequencing the most valuable type-strain genomes for metagenomic binning, comparative biology and taxonomic classification.</title>
        <authorList>
            <person name="Goeker M."/>
        </authorList>
    </citation>
    <scope>NUCLEOTIDE SEQUENCE [LARGE SCALE GENOMIC DNA]</scope>
    <source>
        <strain evidence="1 3">DSM 12034</strain>
    </source>
</reference>